<feature type="compositionally biased region" description="Basic and acidic residues" evidence="2">
    <location>
        <begin position="19"/>
        <end position="30"/>
    </location>
</feature>
<accession>T1HVI6</accession>
<dbReference type="VEuPathDB" id="VectorBase:RPRC008056"/>
<keyword evidence="1" id="KW-0175">Coiled coil</keyword>
<feature type="coiled-coil region" evidence="1">
    <location>
        <begin position="147"/>
        <end position="188"/>
    </location>
</feature>
<dbReference type="PANTHER" id="PTHR46518:SF1">
    <property type="entry name" value="OUTER DYNEIN ARM-DOCKING COMPLEX SUBUNIT 3"/>
    <property type="match status" value="1"/>
</dbReference>
<dbReference type="GO" id="GO:0035253">
    <property type="term" value="C:ciliary rootlet"/>
    <property type="evidence" value="ECO:0007669"/>
    <property type="project" value="TreeGrafter"/>
</dbReference>
<evidence type="ECO:0000256" key="2">
    <source>
        <dbReference type="SAM" id="MobiDB-lite"/>
    </source>
</evidence>
<sequence>MSGDQRLRSVNFTKSQRKAQYEEYESQKKKNTEEIRRLKKAIKEKTVARPLQIDENIVKNSGVPKQELDYFLKKTREDAFRVLDLKIIDGQKRIDLIKYKTAEEISRLENKIHLVNVNILEMRHMQKKYLKMRQSLRDDRVYFESTLKKYEAELAKQKAEIKRLQGVKEEAVKLRDKARKALAKLEAEGIAKGLQREAELQAMRCFTDFTVTWHSVDSNSDITHYIPSSGVVTNHNVVQTI</sequence>
<dbReference type="GO" id="GO:0097542">
    <property type="term" value="C:ciliary tip"/>
    <property type="evidence" value="ECO:0007669"/>
    <property type="project" value="TreeGrafter"/>
</dbReference>
<dbReference type="InterPro" id="IPR033192">
    <property type="entry name" value="ODAD3"/>
</dbReference>
<proteinExistence type="predicted"/>
<dbReference type="AlphaFoldDB" id="T1HVI6"/>
<dbReference type="eggNOG" id="ENOG502QR7A">
    <property type="taxonomic scope" value="Eukaryota"/>
</dbReference>
<keyword evidence="4" id="KW-1185">Reference proteome</keyword>
<reference evidence="3" key="1">
    <citation type="submission" date="2015-05" db="UniProtKB">
        <authorList>
            <consortium name="EnsemblMetazoa"/>
        </authorList>
    </citation>
    <scope>IDENTIFICATION</scope>
</reference>
<name>T1HVI6_RHOPR</name>
<evidence type="ECO:0000256" key="1">
    <source>
        <dbReference type="SAM" id="Coils"/>
    </source>
</evidence>
<dbReference type="GO" id="GO:0036158">
    <property type="term" value="P:outer dynein arm assembly"/>
    <property type="evidence" value="ECO:0007669"/>
    <property type="project" value="InterPro"/>
</dbReference>
<evidence type="ECO:0008006" key="5">
    <source>
        <dbReference type="Google" id="ProtNLM"/>
    </source>
</evidence>
<dbReference type="HOGENOM" id="CLU_1152950_0_0_1"/>
<dbReference type="Proteomes" id="UP000015103">
    <property type="component" value="Unassembled WGS sequence"/>
</dbReference>
<evidence type="ECO:0000313" key="3">
    <source>
        <dbReference type="EnsemblMetazoa" id="RPRC008056-PA"/>
    </source>
</evidence>
<dbReference type="GO" id="GO:0036064">
    <property type="term" value="C:ciliary basal body"/>
    <property type="evidence" value="ECO:0007669"/>
    <property type="project" value="TreeGrafter"/>
</dbReference>
<dbReference type="PANTHER" id="PTHR46518">
    <property type="entry name" value="COILED-COIL DOMAIN-CONTAINING PROTEIN 151"/>
    <property type="match status" value="1"/>
</dbReference>
<feature type="region of interest" description="Disordered" evidence="2">
    <location>
        <begin position="1"/>
        <end position="30"/>
    </location>
</feature>
<dbReference type="InParanoid" id="T1HVI6"/>
<dbReference type="EMBL" id="ACPB03015777">
    <property type="status" value="NOT_ANNOTATED_CDS"/>
    <property type="molecule type" value="Genomic_DNA"/>
</dbReference>
<dbReference type="STRING" id="13249.T1HVI6"/>
<dbReference type="GO" id="GO:0003341">
    <property type="term" value="P:cilium movement"/>
    <property type="evidence" value="ECO:0007669"/>
    <property type="project" value="InterPro"/>
</dbReference>
<organism evidence="3 4">
    <name type="scientific">Rhodnius prolixus</name>
    <name type="common">Triatomid bug</name>
    <dbReference type="NCBI Taxonomy" id="13249"/>
    <lineage>
        <taxon>Eukaryota</taxon>
        <taxon>Metazoa</taxon>
        <taxon>Ecdysozoa</taxon>
        <taxon>Arthropoda</taxon>
        <taxon>Hexapoda</taxon>
        <taxon>Insecta</taxon>
        <taxon>Pterygota</taxon>
        <taxon>Neoptera</taxon>
        <taxon>Paraneoptera</taxon>
        <taxon>Hemiptera</taxon>
        <taxon>Heteroptera</taxon>
        <taxon>Panheteroptera</taxon>
        <taxon>Cimicomorpha</taxon>
        <taxon>Reduviidae</taxon>
        <taxon>Triatominae</taxon>
        <taxon>Rhodnius</taxon>
    </lineage>
</organism>
<protein>
    <recommendedName>
        <fullName evidence="5">DUF4201 domain-containing protein</fullName>
    </recommendedName>
</protein>
<dbReference type="EnsemblMetazoa" id="RPRC008056-RA">
    <property type="protein sequence ID" value="RPRC008056-PA"/>
    <property type="gene ID" value="RPRC008056"/>
</dbReference>
<evidence type="ECO:0000313" key="4">
    <source>
        <dbReference type="Proteomes" id="UP000015103"/>
    </source>
</evidence>